<name>Q1K2A0_DESA6</name>
<proteinExistence type="predicted"/>
<dbReference type="AlphaFoldDB" id="Q1K2A0"/>
<accession>Q1K2A0</accession>
<reference evidence="1" key="1">
    <citation type="submission" date="2006-05" db="EMBL/GenBank/DDBJ databases">
        <title>Annotation of the draft genome assembly of Desulfuromonas acetoxidans DSM 684.</title>
        <authorList>
            <consortium name="US DOE Joint Genome Institute (JGI-ORNL)"/>
            <person name="Larimer F."/>
            <person name="Land M."/>
            <person name="Hauser L."/>
        </authorList>
    </citation>
    <scope>NUCLEOTIDE SEQUENCE [LARGE SCALE GENOMIC DNA]</scope>
    <source>
        <strain evidence="1">DSM 684</strain>
    </source>
</reference>
<evidence type="ECO:0000313" key="1">
    <source>
        <dbReference type="EMBL" id="EAT16539.1"/>
    </source>
</evidence>
<evidence type="ECO:0008006" key="3">
    <source>
        <dbReference type="Google" id="ProtNLM"/>
    </source>
</evidence>
<gene>
    <name evidence="1" type="ORF">Dace_2634</name>
</gene>
<dbReference type="EMBL" id="AAEW02000004">
    <property type="protein sequence ID" value="EAT16539.1"/>
    <property type="molecule type" value="Genomic_DNA"/>
</dbReference>
<evidence type="ECO:0000313" key="2">
    <source>
        <dbReference type="Proteomes" id="UP000005695"/>
    </source>
</evidence>
<organism evidence="1 2">
    <name type="scientific">Desulfuromonas acetoxidans (strain DSM 684 / 11070)</name>
    <dbReference type="NCBI Taxonomy" id="281689"/>
    <lineage>
        <taxon>Bacteria</taxon>
        <taxon>Pseudomonadati</taxon>
        <taxon>Thermodesulfobacteriota</taxon>
        <taxon>Desulfuromonadia</taxon>
        <taxon>Desulfuromonadales</taxon>
        <taxon>Desulfuromonadaceae</taxon>
        <taxon>Desulfuromonas</taxon>
    </lineage>
</organism>
<comment type="caution">
    <text evidence="1">The sequence shown here is derived from an EMBL/GenBank/DDBJ whole genome shotgun (WGS) entry which is preliminary data.</text>
</comment>
<dbReference type="PROSITE" id="PS51257">
    <property type="entry name" value="PROKAR_LIPOPROTEIN"/>
    <property type="match status" value="1"/>
</dbReference>
<keyword evidence="2" id="KW-1185">Reference proteome</keyword>
<reference evidence="1" key="2">
    <citation type="submission" date="2006-05" db="EMBL/GenBank/DDBJ databases">
        <title>Sequencing of the draft genome and assembly of Desulfuromonas acetoxidans DSM 684.</title>
        <authorList>
            <consortium name="US DOE Joint Genome Institute (JGI-PGF)"/>
            <person name="Copeland A."/>
            <person name="Lucas S."/>
            <person name="Lapidus A."/>
            <person name="Barry K."/>
            <person name="Detter J.C."/>
            <person name="Glavina del Rio T."/>
            <person name="Hammon N."/>
            <person name="Israni S."/>
            <person name="Dalin E."/>
            <person name="Tice H."/>
            <person name="Bruce D."/>
            <person name="Pitluck S."/>
            <person name="Richardson P."/>
        </authorList>
    </citation>
    <scope>NUCLEOTIDE SEQUENCE [LARGE SCALE GENOMIC DNA]</scope>
    <source>
        <strain evidence="1">DSM 684</strain>
    </source>
</reference>
<protein>
    <recommendedName>
        <fullName evidence="3">Lipoprotein</fullName>
    </recommendedName>
</protein>
<dbReference type="Proteomes" id="UP000005695">
    <property type="component" value="Unassembled WGS sequence"/>
</dbReference>
<dbReference type="SUPFAM" id="SSF82185">
    <property type="entry name" value="Histone H3 K4-specific methyltransferase SET7/9 N-terminal domain"/>
    <property type="match status" value="1"/>
</dbReference>
<sequence length="106" mass="12312">MFSNKKIISCMILLFLTSCDSETTIRKKQSHKMHSEKIECPDNAHVEYSPWGERGWVKACKKNHGKYSVWEGDIKRIDGQFFNGKKVGIWTFYNNDGSISKTVNYD</sequence>